<feature type="transmembrane region" description="Helical" evidence="9">
    <location>
        <begin position="32"/>
        <end position="53"/>
    </location>
</feature>
<evidence type="ECO:0000256" key="6">
    <source>
        <dbReference type="ARBA" id="ARBA00022989"/>
    </source>
</evidence>
<accession>A0A9D1I555</accession>
<evidence type="ECO:0000256" key="8">
    <source>
        <dbReference type="ARBA" id="ARBA00023136"/>
    </source>
</evidence>
<evidence type="ECO:0000313" key="10">
    <source>
        <dbReference type="EMBL" id="HIU28346.1"/>
    </source>
</evidence>
<feature type="transmembrane region" description="Helical" evidence="9">
    <location>
        <begin position="268"/>
        <end position="290"/>
    </location>
</feature>
<reference evidence="10" key="1">
    <citation type="submission" date="2020-10" db="EMBL/GenBank/DDBJ databases">
        <authorList>
            <person name="Gilroy R."/>
        </authorList>
    </citation>
    <scope>NUCLEOTIDE SEQUENCE</scope>
    <source>
        <strain evidence="10">11300</strain>
    </source>
</reference>
<keyword evidence="4" id="KW-1003">Cell membrane</keyword>
<feature type="transmembrane region" description="Helical" evidence="9">
    <location>
        <begin position="450"/>
        <end position="471"/>
    </location>
</feature>
<dbReference type="PANTHER" id="PTHR32024">
    <property type="entry name" value="TRK SYSTEM POTASSIUM UPTAKE PROTEIN TRKG-RELATED"/>
    <property type="match status" value="1"/>
</dbReference>
<dbReference type="GO" id="GO:0008324">
    <property type="term" value="F:monoatomic cation transmembrane transporter activity"/>
    <property type="evidence" value="ECO:0007669"/>
    <property type="project" value="InterPro"/>
</dbReference>
<feature type="transmembrane region" description="Helical" evidence="9">
    <location>
        <begin position="385"/>
        <end position="409"/>
    </location>
</feature>
<comment type="similarity">
    <text evidence="2">Belongs to the TrkH potassium transport family.</text>
</comment>
<evidence type="ECO:0000256" key="9">
    <source>
        <dbReference type="SAM" id="Phobius"/>
    </source>
</evidence>
<evidence type="ECO:0000256" key="2">
    <source>
        <dbReference type="ARBA" id="ARBA00009137"/>
    </source>
</evidence>
<dbReference type="AlphaFoldDB" id="A0A9D1I555"/>
<keyword evidence="6 9" id="KW-1133">Transmembrane helix</keyword>
<dbReference type="GO" id="GO:0005886">
    <property type="term" value="C:plasma membrane"/>
    <property type="evidence" value="ECO:0007669"/>
    <property type="project" value="UniProtKB-SubCell"/>
</dbReference>
<keyword evidence="5 9" id="KW-0812">Transmembrane</keyword>
<proteinExistence type="inferred from homology"/>
<dbReference type="GO" id="GO:0030001">
    <property type="term" value="P:metal ion transport"/>
    <property type="evidence" value="ECO:0007669"/>
    <property type="project" value="UniProtKB-ARBA"/>
</dbReference>
<feature type="transmembrane region" description="Helical" evidence="9">
    <location>
        <begin position="230"/>
        <end position="252"/>
    </location>
</feature>
<dbReference type="Pfam" id="PF02386">
    <property type="entry name" value="TrkH"/>
    <property type="match status" value="1"/>
</dbReference>
<gene>
    <name evidence="10" type="ORF">IAD16_08205</name>
</gene>
<evidence type="ECO:0000256" key="5">
    <source>
        <dbReference type="ARBA" id="ARBA00022692"/>
    </source>
</evidence>
<evidence type="ECO:0000256" key="7">
    <source>
        <dbReference type="ARBA" id="ARBA00023065"/>
    </source>
</evidence>
<evidence type="ECO:0000256" key="4">
    <source>
        <dbReference type="ARBA" id="ARBA00022475"/>
    </source>
</evidence>
<keyword evidence="8 9" id="KW-0472">Membrane</keyword>
<dbReference type="Proteomes" id="UP000824091">
    <property type="component" value="Unassembled WGS sequence"/>
</dbReference>
<comment type="caution">
    <text evidence="10">The sequence shown here is derived from an EMBL/GenBank/DDBJ whole genome shotgun (WGS) entry which is preliminary data.</text>
</comment>
<protein>
    <submittedName>
        <fullName evidence="10">TrkH family potassium uptake protein</fullName>
    </submittedName>
</protein>
<reference evidence="10" key="2">
    <citation type="journal article" date="2021" name="PeerJ">
        <title>Extensive microbial diversity within the chicken gut microbiome revealed by metagenomics and culture.</title>
        <authorList>
            <person name="Gilroy R."/>
            <person name="Ravi A."/>
            <person name="Getino M."/>
            <person name="Pursley I."/>
            <person name="Horton D.L."/>
            <person name="Alikhan N.F."/>
            <person name="Baker D."/>
            <person name="Gharbi K."/>
            <person name="Hall N."/>
            <person name="Watson M."/>
            <person name="Adriaenssens E.M."/>
            <person name="Foster-Nyarko E."/>
            <person name="Jarju S."/>
            <person name="Secka A."/>
            <person name="Antonio M."/>
            <person name="Oren A."/>
            <person name="Chaudhuri R.R."/>
            <person name="La Ragione R."/>
            <person name="Hildebrand F."/>
            <person name="Pallen M.J."/>
        </authorList>
    </citation>
    <scope>NUCLEOTIDE SEQUENCE</scope>
    <source>
        <strain evidence="10">11300</strain>
    </source>
</reference>
<feature type="transmembrane region" description="Helical" evidence="9">
    <location>
        <begin position="177"/>
        <end position="196"/>
    </location>
</feature>
<feature type="transmembrane region" description="Helical" evidence="9">
    <location>
        <begin position="7"/>
        <end position="26"/>
    </location>
</feature>
<evidence type="ECO:0000256" key="3">
    <source>
        <dbReference type="ARBA" id="ARBA00022448"/>
    </source>
</evidence>
<sequence length="483" mass="53499">MIKIIGILTLIEGVFMLPVVFTAIHFEEWQASRAFAVTAVCCMVFGLLAVTRIRSEKLAMRAREGYFIAFLSWLYCSLLGAVPMYFCGSQFSFISCFFESVAGFSTTGCSVLDLDIVPMSMLLWRAMCHWLGGMGILILLISIFPLWGINNQSLATAETPGTHAKKIEATYSDTGKFLYLAYLILSVVEFALLWAGPMDWFDALLTTCSSISTAGLMILPESAWMYELPYVMAIVTVFTILSSISFIVYFLMLKGKWKEALKNYETKIFFFIIAVSTILIAVSLTVSGTYSSVWRAVRDSFLQVVSFISTSGYFVCDYTAWPSFASTILVLLLFIGGCSFSTSGSLKVIRVTVLFKLIKRGLLQQIHPNMVRAVMMDGKPVPARIASSITTHTMLFFGIFAMGCILLSFNDLDMETTITTSIGMLANTGVALGMPGGHGYFGMFNEFSQLVMSLLMIAGRLEMYAMVIVFARSFWKPDKAVAI</sequence>
<evidence type="ECO:0000256" key="1">
    <source>
        <dbReference type="ARBA" id="ARBA00004651"/>
    </source>
</evidence>
<feature type="transmembrane region" description="Helical" evidence="9">
    <location>
        <begin position="65"/>
        <end position="86"/>
    </location>
</feature>
<keyword evidence="3" id="KW-0813">Transport</keyword>
<organism evidence="10 11">
    <name type="scientific">Candidatus Fimisoma avicola</name>
    <dbReference type="NCBI Taxonomy" id="2840826"/>
    <lineage>
        <taxon>Bacteria</taxon>
        <taxon>Bacillati</taxon>
        <taxon>Bacillota</taxon>
        <taxon>Clostridia</taxon>
        <taxon>Eubacteriales</taxon>
        <taxon>Candidatus Fimisoma</taxon>
    </lineage>
</organism>
<name>A0A9D1I555_9FIRM</name>
<dbReference type="EMBL" id="DVMO01000125">
    <property type="protein sequence ID" value="HIU28346.1"/>
    <property type="molecule type" value="Genomic_DNA"/>
</dbReference>
<feature type="transmembrane region" description="Helical" evidence="9">
    <location>
        <begin position="126"/>
        <end position="147"/>
    </location>
</feature>
<keyword evidence="7" id="KW-0406">Ion transport</keyword>
<dbReference type="PANTHER" id="PTHR32024:SF2">
    <property type="entry name" value="TRK SYSTEM POTASSIUM UPTAKE PROTEIN TRKG-RELATED"/>
    <property type="match status" value="1"/>
</dbReference>
<comment type="subcellular location">
    <subcellularLocation>
        <location evidence="1">Cell membrane</location>
        <topology evidence="1">Multi-pass membrane protein</topology>
    </subcellularLocation>
</comment>
<dbReference type="InterPro" id="IPR003445">
    <property type="entry name" value="Cat_transpt"/>
</dbReference>
<feature type="transmembrane region" description="Helical" evidence="9">
    <location>
        <begin position="320"/>
        <end position="340"/>
    </location>
</feature>
<evidence type="ECO:0000313" key="11">
    <source>
        <dbReference type="Proteomes" id="UP000824091"/>
    </source>
</evidence>